<accession>A0A482XHM4</accession>
<proteinExistence type="predicted"/>
<gene>
    <name evidence="2" type="ORF">LSTR_LSTR014767</name>
</gene>
<feature type="compositionally biased region" description="Acidic residues" evidence="1">
    <location>
        <begin position="64"/>
        <end position="80"/>
    </location>
</feature>
<evidence type="ECO:0000313" key="2">
    <source>
        <dbReference type="EMBL" id="RZF45313.1"/>
    </source>
</evidence>
<dbReference type="InParanoid" id="A0A482XHM4"/>
<dbReference type="EMBL" id="QKKF02009337">
    <property type="protein sequence ID" value="RZF45313.1"/>
    <property type="molecule type" value="Genomic_DNA"/>
</dbReference>
<evidence type="ECO:0000256" key="1">
    <source>
        <dbReference type="SAM" id="MobiDB-lite"/>
    </source>
</evidence>
<feature type="compositionally biased region" description="Basic and acidic residues" evidence="1">
    <location>
        <begin position="186"/>
        <end position="201"/>
    </location>
</feature>
<reference evidence="2 3" key="1">
    <citation type="journal article" date="2017" name="Gigascience">
        <title>Genome sequence of the small brown planthopper, Laodelphax striatellus.</title>
        <authorList>
            <person name="Zhu J."/>
            <person name="Jiang F."/>
            <person name="Wang X."/>
            <person name="Yang P."/>
            <person name="Bao Y."/>
            <person name="Zhao W."/>
            <person name="Wang W."/>
            <person name="Lu H."/>
            <person name="Wang Q."/>
            <person name="Cui N."/>
            <person name="Li J."/>
            <person name="Chen X."/>
            <person name="Luo L."/>
            <person name="Yu J."/>
            <person name="Kang L."/>
            <person name="Cui F."/>
        </authorList>
    </citation>
    <scope>NUCLEOTIDE SEQUENCE [LARGE SCALE GENOMIC DNA]</scope>
    <source>
        <strain evidence="2">Lst14</strain>
    </source>
</reference>
<feature type="compositionally biased region" description="Basic and acidic residues" evidence="1">
    <location>
        <begin position="48"/>
        <end position="57"/>
    </location>
</feature>
<feature type="compositionally biased region" description="Basic and acidic residues" evidence="1">
    <location>
        <begin position="209"/>
        <end position="219"/>
    </location>
</feature>
<feature type="compositionally biased region" description="Polar residues" evidence="1">
    <location>
        <begin position="99"/>
        <end position="108"/>
    </location>
</feature>
<dbReference type="Proteomes" id="UP000291343">
    <property type="component" value="Unassembled WGS sequence"/>
</dbReference>
<feature type="region of interest" description="Disordered" evidence="1">
    <location>
        <begin position="341"/>
        <end position="453"/>
    </location>
</feature>
<dbReference type="STRING" id="195883.A0A482XHM4"/>
<feature type="compositionally biased region" description="Basic and acidic residues" evidence="1">
    <location>
        <begin position="143"/>
        <end position="160"/>
    </location>
</feature>
<organism evidence="2 3">
    <name type="scientific">Laodelphax striatellus</name>
    <name type="common">Small brown planthopper</name>
    <name type="synonym">Delphax striatella</name>
    <dbReference type="NCBI Taxonomy" id="195883"/>
    <lineage>
        <taxon>Eukaryota</taxon>
        <taxon>Metazoa</taxon>
        <taxon>Ecdysozoa</taxon>
        <taxon>Arthropoda</taxon>
        <taxon>Hexapoda</taxon>
        <taxon>Insecta</taxon>
        <taxon>Pterygota</taxon>
        <taxon>Neoptera</taxon>
        <taxon>Paraneoptera</taxon>
        <taxon>Hemiptera</taxon>
        <taxon>Auchenorrhyncha</taxon>
        <taxon>Fulgoroidea</taxon>
        <taxon>Delphacidae</taxon>
        <taxon>Criomorphinae</taxon>
        <taxon>Laodelphax</taxon>
    </lineage>
</organism>
<protein>
    <submittedName>
        <fullName evidence="2">Uncharacterized protein</fullName>
    </submittedName>
</protein>
<keyword evidence="3" id="KW-1185">Reference proteome</keyword>
<evidence type="ECO:0000313" key="3">
    <source>
        <dbReference type="Proteomes" id="UP000291343"/>
    </source>
</evidence>
<feature type="compositionally biased region" description="Basic and acidic residues" evidence="1">
    <location>
        <begin position="109"/>
        <end position="119"/>
    </location>
</feature>
<comment type="caution">
    <text evidence="2">The sequence shown here is derived from an EMBL/GenBank/DDBJ whole genome shotgun (WGS) entry which is preliminary data.</text>
</comment>
<sequence length="485" mass="54469">MICSESENDDDDDDDAEADFAEALTADEKFRLEETFRLAENWTRRHRTADDSDDSRRNFSYQEFDSEDDDDSDTATEGEDDIRAREMRKKEFEHHAPNSPGTDSGSDTEVNRIKTDLRGGGDGGSDNSGLCDDSANFSSILENDSKIKNNEKLKATEKRGKNLKNGSSDGSGKLSPRQQAIGEGESEIKNNVKRQATEKRGKGLKNVPKARDDVEKVENGNDFDGDGNLVTETLEHSIEDLNDVEDGCKIKNNVKRKPTEKRRKSIKNGSKARDIKEKVENGNYFTNYGNLMAETLERSIEDLNDRLQNNVIIGEKSTLSPEMHTKYLDNKLRRDNFFNTEESRRESNLNEKVESGGDNGKDLKNQRNCSPFESKVPVPPVRLKSTPLARKSTNEQQVADSRIGGLADNNCGAGPIRPERRLSIKRQLSIKSESAVSNDEHKSQQAKDASAKLQRQLTSILSDENKLEKLTNNKKLRNKKECSVM</sequence>
<feature type="compositionally biased region" description="Basic and acidic residues" evidence="1">
    <location>
        <begin position="341"/>
        <end position="365"/>
    </location>
</feature>
<feature type="compositionally biased region" description="Basic and acidic residues" evidence="1">
    <location>
        <begin position="81"/>
        <end position="96"/>
    </location>
</feature>
<dbReference type="AlphaFoldDB" id="A0A482XHM4"/>
<feature type="region of interest" description="Disordered" evidence="1">
    <location>
        <begin position="41"/>
        <end position="228"/>
    </location>
</feature>
<name>A0A482XHM4_LAOST</name>